<organism evidence="1 2">
    <name type="scientific">Orchesella dallaii</name>
    <dbReference type="NCBI Taxonomy" id="48710"/>
    <lineage>
        <taxon>Eukaryota</taxon>
        <taxon>Metazoa</taxon>
        <taxon>Ecdysozoa</taxon>
        <taxon>Arthropoda</taxon>
        <taxon>Hexapoda</taxon>
        <taxon>Collembola</taxon>
        <taxon>Entomobryomorpha</taxon>
        <taxon>Entomobryoidea</taxon>
        <taxon>Orchesellidae</taxon>
        <taxon>Orchesellinae</taxon>
        <taxon>Orchesella</taxon>
    </lineage>
</organism>
<evidence type="ECO:0000313" key="2">
    <source>
        <dbReference type="Proteomes" id="UP001642540"/>
    </source>
</evidence>
<feature type="non-terminal residue" evidence="1">
    <location>
        <position position="1"/>
    </location>
</feature>
<protein>
    <submittedName>
        <fullName evidence="1">Uncharacterized protein</fullName>
    </submittedName>
</protein>
<keyword evidence="2" id="KW-1185">Reference proteome</keyword>
<evidence type="ECO:0000313" key="1">
    <source>
        <dbReference type="EMBL" id="CAL8087440.1"/>
    </source>
</evidence>
<proteinExistence type="predicted"/>
<accession>A0ABP1Q394</accession>
<gene>
    <name evidence="1" type="ORF">ODALV1_LOCUS6741</name>
</gene>
<comment type="caution">
    <text evidence="1">The sequence shown here is derived from an EMBL/GenBank/DDBJ whole genome shotgun (WGS) entry which is preliminary data.</text>
</comment>
<reference evidence="1 2" key="1">
    <citation type="submission" date="2024-08" db="EMBL/GenBank/DDBJ databases">
        <authorList>
            <person name="Cucini C."/>
            <person name="Frati F."/>
        </authorList>
    </citation>
    <scope>NUCLEOTIDE SEQUENCE [LARGE SCALE GENOMIC DNA]</scope>
</reference>
<sequence>ALITSTTAFEIQATPLRFRRFELEVLLIDDDTLKLRCVELFISGRATTPPKVEQISNLDTLPRSCFG</sequence>
<dbReference type="Proteomes" id="UP001642540">
    <property type="component" value="Unassembled WGS sequence"/>
</dbReference>
<dbReference type="EMBL" id="CAXLJM020000020">
    <property type="protein sequence ID" value="CAL8087440.1"/>
    <property type="molecule type" value="Genomic_DNA"/>
</dbReference>
<name>A0ABP1Q394_9HEXA</name>